<dbReference type="SMART" id="SM00220">
    <property type="entry name" value="S_TKc"/>
    <property type="match status" value="1"/>
</dbReference>
<keyword evidence="2" id="KW-0547">Nucleotide-binding</keyword>
<dbReference type="SUPFAM" id="SSF56112">
    <property type="entry name" value="Protein kinase-like (PK-like)"/>
    <property type="match status" value="1"/>
</dbReference>
<keyword evidence="4" id="KW-0067">ATP-binding</keyword>
<feature type="domain" description="Protein kinase" evidence="5">
    <location>
        <begin position="29"/>
        <end position="231"/>
    </location>
</feature>
<evidence type="ECO:0000256" key="4">
    <source>
        <dbReference type="ARBA" id="ARBA00022840"/>
    </source>
</evidence>
<dbReference type="RefSeq" id="XP_003738129.1">
    <property type="nucleotide sequence ID" value="XM_003738081.1"/>
</dbReference>
<sequence length="231" mass="26036">MTSIITDFAKQLRKSAPPPSSWVVDPYDLNDLQYVGSGAQGKVFSGHYRRRRIAFKMVPSLDQSRFEHIKDLHHQNLVRFHGVCLAAPNVGFVMDFCSKGTLHSEIYQKLPIESHTVSRWALEIATGMSYLHERGIVHRDLKPLNILLHGAAKTAKIADFDLSLKLGSDRTSFSGSGSIAYMSPEVHLRREVTFRADVWSYGVVLWETLVRQRPYGDLNSWAVISVVAKTP</sequence>
<dbReference type="PANTHER" id="PTHR44329:SF288">
    <property type="entry name" value="MITOGEN-ACTIVATED PROTEIN KINASE KINASE KINASE 20"/>
    <property type="match status" value="1"/>
</dbReference>
<name>A0AAJ6VV67_9ACAR</name>
<dbReference type="InterPro" id="IPR008271">
    <property type="entry name" value="Ser/Thr_kinase_AS"/>
</dbReference>
<accession>A0AAJ6VV67</accession>
<keyword evidence="3" id="KW-0418">Kinase</keyword>
<dbReference type="InterPro" id="IPR000719">
    <property type="entry name" value="Prot_kinase_dom"/>
</dbReference>
<reference evidence="7" key="1">
    <citation type="submission" date="2025-08" db="UniProtKB">
        <authorList>
            <consortium name="RefSeq"/>
        </authorList>
    </citation>
    <scope>IDENTIFICATION</scope>
</reference>
<evidence type="ECO:0000256" key="2">
    <source>
        <dbReference type="ARBA" id="ARBA00022741"/>
    </source>
</evidence>
<dbReference type="Proteomes" id="UP000694867">
    <property type="component" value="Unplaced"/>
</dbReference>
<protein>
    <submittedName>
        <fullName evidence="7">Mitogen-activated protein kinase kinase kinase 12-like</fullName>
    </submittedName>
</protein>
<evidence type="ECO:0000313" key="7">
    <source>
        <dbReference type="RefSeq" id="XP_003738129.1"/>
    </source>
</evidence>
<dbReference type="AlphaFoldDB" id="A0AAJ6VV67"/>
<dbReference type="Gene3D" id="3.30.200.20">
    <property type="entry name" value="Phosphorylase Kinase, domain 1"/>
    <property type="match status" value="1"/>
</dbReference>
<keyword evidence="1" id="KW-0808">Transferase</keyword>
<dbReference type="PANTHER" id="PTHR44329">
    <property type="entry name" value="SERINE/THREONINE-PROTEIN KINASE TNNI3K-RELATED"/>
    <property type="match status" value="1"/>
</dbReference>
<dbReference type="GO" id="GO:0005524">
    <property type="term" value="F:ATP binding"/>
    <property type="evidence" value="ECO:0007669"/>
    <property type="project" value="UniProtKB-KW"/>
</dbReference>
<dbReference type="GeneID" id="100908484"/>
<evidence type="ECO:0000256" key="1">
    <source>
        <dbReference type="ARBA" id="ARBA00022679"/>
    </source>
</evidence>
<dbReference type="Pfam" id="PF00069">
    <property type="entry name" value="Pkinase"/>
    <property type="match status" value="1"/>
</dbReference>
<dbReference type="GO" id="GO:0004674">
    <property type="term" value="F:protein serine/threonine kinase activity"/>
    <property type="evidence" value="ECO:0007669"/>
    <property type="project" value="TreeGrafter"/>
</dbReference>
<dbReference type="Gene3D" id="1.10.510.10">
    <property type="entry name" value="Transferase(Phosphotransferase) domain 1"/>
    <property type="match status" value="1"/>
</dbReference>
<proteinExistence type="predicted"/>
<gene>
    <name evidence="7" type="primary">LOC100908484</name>
</gene>
<dbReference type="InterPro" id="IPR051681">
    <property type="entry name" value="Ser/Thr_Kinases-Pseudokinases"/>
</dbReference>
<evidence type="ECO:0000313" key="6">
    <source>
        <dbReference type="Proteomes" id="UP000694867"/>
    </source>
</evidence>
<evidence type="ECO:0000259" key="5">
    <source>
        <dbReference type="PROSITE" id="PS50011"/>
    </source>
</evidence>
<organism evidence="6 7">
    <name type="scientific">Galendromus occidentalis</name>
    <name type="common">western predatory mite</name>
    <dbReference type="NCBI Taxonomy" id="34638"/>
    <lineage>
        <taxon>Eukaryota</taxon>
        <taxon>Metazoa</taxon>
        <taxon>Ecdysozoa</taxon>
        <taxon>Arthropoda</taxon>
        <taxon>Chelicerata</taxon>
        <taxon>Arachnida</taxon>
        <taxon>Acari</taxon>
        <taxon>Parasitiformes</taxon>
        <taxon>Mesostigmata</taxon>
        <taxon>Gamasina</taxon>
        <taxon>Phytoseioidea</taxon>
        <taxon>Phytoseiidae</taxon>
        <taxon>Typhlodrominae</taxon>
        <taxon>Galendromus</taxon>
    </lineage>
</organism>
<keyword evidence="6" id="KW-1185">Reference proteome</keyword>
<dbReference type="InterPro" id="IPR011009">
    <property type="entry name" value="Kinase-like_dom_sf"/>
</dbReference>
<dbReference type="KEGG" id="goe:100908484"/>
<dbReference type="PROSITE" id="PS00108">
    <property type="entry name" value="PROTEIN_KINASE_ST"/>
    <property type="match status" value="1"/>
</dbReference>
<dbReference type="PROSITE" id="PS50011">
    <property type="entry name" value="PROTEIN_KINASE_DOM"/>
    <property type="match status" value="1"/>
</dbReference>
<evidence type="ECO:0000256" key="3">
    <source>
        <dbReference type="ARBA" id="ARBA00022777"/>
    </source>
</evidence>